<dbReference type="AlphaFoldDB" id="Q1Z7X6"/>
<evidence type="ECO:0000313" key="2">
    <source>
        <dbReference type="Proteomes" id="UP000003789"/>
    </source>
</evidence>
<dbReference type="HOGENOM" id="CLU_3203292_0_0_6"/>
<dbReference type="RefSeq" id="WP_006233010.1">
    <property type="nucleotide sequence ID" value="NZ_CH724136.1"/>
</dbReference>
<reference evidence="1 2" key="1">
    <citation type="submission" date="2006-03" db="EMBL/GenBank/DDBJ databases">
        <authorList>
            <person name="Bartlett D.H."/>
            <person name="Valle G."/>
            <person name="Lauro F.M."/>
            <person name="Vezzi A."/>
            <person name="Simonato F."/>
            <person name="Eloe E."/>
            <person name="Vitulo N."/>
            <person name="Stratton T.K."/>
            <person name="D'angelo M."/>
            <person name="Ferriera S."/>
            <person name="Johnson J."/>
            <person name="Kravitz S."/>
            <person name="Beeson K."/>
            <person name="Sutton G."/>
            <person name="Rogers Y."/>
            <person name="Friedman R."/>
            <person name="Frazier M."/>
            <person name="Venter J.C."/>
        </authorList>
    </citation>
    <scope>NUCLEOTIDE SEQUENCE [LARGE SCALE GENOMIC DNA]</scope>
    <source>
        <strain evidence="1 2">3TCK</strain>
    </source>
</reference>
<dbReference type="EMBL" id="AAPH01000003">
    <property type="protein sequence ID" value="EAS44737.1"/>
    <property type="molecule type" value="Genomic_DNA"/>
</dbReference>
<gene>
    <name evidence="1" type="ORF">P3TCK_27227</name>
</gene>
<evidence type="ECO:0000313" key="1">
    <source>
        <dbReference type="EMBL" id="EAS44737.1"/>
    </source>
</evidence>
<dbReference type="Proteomes" id="UP000003789">
    <property type="component" value="Unassembled WGS sequence"/>
</dbReference>
<accession>Q1Z7X6</accession>
<name>Q1Z7X6_9GAMM</name>
<protein>
    <submittedName>
        <fullName evidence="1">Uncharacterized protein</fullName>
    </submittedName>
</protein>
<sequence length="45" mass="5376">MKLFGYISTLPQEARFSENKTSFAFIFIKYQHYLCRIAELVEDKV</sequence>
<proteinExistence type="predicted"/>
<comment type="caution">
    <text evidence="1">The sequence shown here is derived from an EMBL/GenBank/DDBJ whole genome shotgun (WGS) entry which is preliminary data.</text>
</comment>
<organism evidence="1 2">
    <name type="scientific">Photobacterium profundum 3TCK</name>
    <dbReference type="NCBI Taxonomy" id="314280"/>
    <lineage>
        <taxon>Bacteria</taxon>
        <taxon>Pseudomonadati</taxon>
        <taxon>Pseudomonadota</taxon>
        <taxon>Gammaproteobacteria</taxon>
        <taxon>Vibrionales</taxon>
        <taxon>Vibrionaceae</taxon>
        <taxon>Photobacterium</taxon>
    </lineage>
</organism>